<dbReference type="RefSeq" id="WP_148954046.1">
    <property type="nucleotide sequence ID" value="NZ_VTEG01000007.1"/>
</dbReference>
<evidence type="ECO:0000259" key="6">
    <source>
        <dbReference type="Pfam" id="PF09924"/>
    </source>
</evidence>
<dbReference type="GO" id="GO:0016755">
    <property type="term" value="F:aminoacyltransferase activity"/>
    <property type="evidence" value="ECO:0007669"/>
    <property type="project" value="TreeGrafter"/>
</dbReference>
<evidence type="ECO:0000256" key="3">
    <source>
        <dbReference type="ARBA" id="ARBA00022692"/>
    </source>
</evidence>
<dbReference type="Pfam" id="PF09924">
    <property type="entry name" value="LPG_synthase_C"/>
    <property type="match status" value="1"/>
</dbReference>
<organism evidence="7 8">
    <name type="scientific">Rossellomorea vietnamensis</name>
    <dbReference type="NCBI Taxonomy" id="218284"/>
    <lineage>
        <taxon>Bacteria</taxon>
        <taxon>Bacillati</taxon>
        <taxon>Bacillota</taxon>
        <taxon>Bacilli</taxon>
        <taxon>Bacillales</taxon>
        <taxon>Bacillaceae</taxon>
        <taxon>Rossellomorea</taxon>
    </lineage>
</organism>
<name>A0A5D4MDR3_9BACI</name>
<dbReference type="InterPro" id="IPR024320">
    <property type="entry name" value="LPG_synthase_C"/>
</dbReference>
<keyword evidence="4" id="KW-1133">Transmembrane helix</keyword>
<dbReference type="PANTHER" id="PTHR34697:SF2">
    <property type="entry name" value="PHOSPHATIDYLGLYCEROL LYSYLTRANSFERASE"/>
    <property type="match status" value="1"/>
</dbReference>
<evidence type="ECO:0000313" key="7">
    <source>
        <dbReference type="EMBL" id="TYR99130.1"/>
    </source>
</evidence>
<evidence type="ECO:0000256" key="5">
    <source>
        <dbReference type="ARBA" id="ARBA00023136"/>
    </source>
</evidence>
<feature type="domain" description="Phosphatidylglycerol lysyltransferase C-terminal" evidence="6">
    <location>
        <begin position="35"/>
        <end position="325"/>
    </location>
</feature>
<dbReference type="PANTHER" id="PTHR34697">
    <property type="entry name" value="PHOSPHATIDYLGLYCEROL LYSYLTRANSFERASE"/>
    <property type="match status" value="1"/>
</dbReference>
<gene>
    <name evidence="7" type="ORF">FZC84_12205</name>
</gene>
<dbReference type="EMBL" id="VTEG01000007">
    <property type="protein sequence ID" value="TYR99130.1"/>
    <property type="molecule type" value="Genomic_DNA"/>
</dbReference>
<evidence type="ECO:0000313" key="8">
    <source>
        <dbReference type="Proteomes" id="UP000325182"/>
    </source>
</evidence>
<accession>A0A5D4MDR3</accession>
<dbReference type="GO" id="GO:0005886">
    <property type="term" value="C:plasma membrane"/>
    <property type="evidence" value="ECO:0007669"/>
    <property type="project" value="UniProtKB-SubCell"/>
</dbReference>
<dbReference type="GO" id="GO:0055091">
    <property type="term" value="P:phospholipid homeostasis"/>
    <property type="evidence" value="ECO:0007669"/>
    <property type="project" value="TreeGrafter"/>
</dbReference>
<evidence type="ECO:0000256" key="1">
    <source>
        <dbReference type="ARBA" id="ARBA00004651"/>
    </source>
</evidence>
<reference evidence="7 8" key="1">
    <citation type="submission" date="2019-08" db="EMBL/GenBank/DDBJ databases">
        <title>Bacillus genomes from the desert of Cuatro Cienegas, Coahuila.</title>
        <authorList>
            <person name="Olmedo-Alvarez G."/>
        </authorList>
    </citation>
    <scope>NUCLEOTIDE SEQUENCE [LARGE SCALE GENOMIC DNA]</scope>
    <source>
        <strain evidence="7 8">CH128b_4D</strain>
    </source>
</reference>
<comment type="subcellular location">
    <subcellularLocation>
        <location evidence="1">Cell membrane</location>
        <topology evidence="1">Multi-pass membrane protein</topology>
    </subcellularLocation>
</comment>
<keyword evidence="5" id="KW-0472">Membrane</keyword>
<proteinExistence type="predicted"/>
<dbReference type="SUPFAM" id="SSF55729">
    <property type="entry name" value="Acyl-CoA N-acyltransferases (Nat)"/>
    <property type="match status" value="1"/>
</dbReference>
<dbReference type="AlphaFoldDB" id="A0A5D4MDR3"/>
<protein>
    <submittedName>
        <fullName evidence="7">DUF2156 domain-containing protein</fullName>
    </submittedName>
</protein>
<keyword evidence="2" id="KW-1003">Cell membrane</keyword>
<evidence type="ECO:0000256" key="4">
    <source>
        <dbReference type="ARBA" id="ARBA00022989"/>
    </source>
</evidence>
<sequence>MYIKLFNSLMTTAKRTRNEIPSCNLEGHIARMTSLLQEKGGNHLTHLTYLKDKEVFWNEDQTVFILYKRFANKLIVLGDPVGEEAHIHQAIKEFSDHGRDRGLKPVFYQISPKYMQHYHDSGYRFVKLGEEGIVNLRLFTTEGKKNGKLRTSLNKLSRNGYFFDVVQPPFSEGVLSEITAVSSMWLGDQKEKGFSVASFSEEYVSRFPVAMIRDSQGKLIAFATLPTNYKGTISIDLMRKVADSPNGTMDALFVHIFNWAKSNGYQACSLGMSPLSNVGNCHHSCMTEKLIHLAYLHGNSLYNFRGLREFKDKFSTDWEPKYLAYKKTALPIAFVQLLLLINQNQQAKSHR</sequence>
<dbReference type="InterPro" id="IPR016181">
    <property type="entry name" value="Acyl_CoA_acyltransferase"/>
</dbReference>
<keyword evidence="3" id="KW-0812">Transmembrane</keyword>
<comment type="caution">
    <text evidence="7">The sequence shown here is derived from an EMBL/GenBank/DDBJ whole genome shotgun (WGS) entry which is preliminary data.</text>
</comment>
<evidence type="ECO:0000256" key="2">
    <source>
        <dbReference type="ARBA" id="ARBA00022475"/>
    </source>
</evidence>
<dbReference type="InterPro" id="IPR051211">
    <property type="entry name" value="PG_lysyltransferase"/>
</dbReference>
<dbReference type="Proteomes" id="UP000325182">
    <property type="component" value="Unassembled WGS sequence"/>
</dbReference>